<evidence type="ECO:0000256" key="1">
    <source>
        <dbReference type="SAM" id="MobiDB-lite"/>
    </source>
</evidence>
<feature type="compositionally biased region" description="Pro residues" evidence="1">
    <location>
        <begin position="79"/>
        <end position="99"/>
    </location>
</feature>
<dbReference type="EMBL" id="QORE01000202">
    <property type="protein sequence ID" value="RCI75271.1"/>
    <property type="molecule type" value="Genomic_DNA"/>
</dbReference>
<feature type="region of interest" description="Disordered" evidence="1">
    <location>
        <begin position="76"/>
        <end position="99"/>
    </location>
</feature>
<gene>
    <name evidence="2" type="ORF">DT376_08545</name>
</gene>
<dbReference type="AlphaFoldDB" id="A0A231J7J3"/>
<feature type="region of interest" description="Disordered" evidence="1">
    <location>
        <begin position="1"/>
        <end position="26"/>
    </location>
</feature>
<evidence type="ECO:0000313" key="2">
    <source>
        <dbReference type="EMBL" id="RCI75271.1"/>
    </source>
</evidence>
<comment type="caution">
    <text evidence="2">The sequence shown here is derived from an EMBL/GenBank/DDBJ whole genome shotgun (WGS) entry which is preliminary data.</text>
</comment>
<reference evidence="2 3" key="1">
    <citation type="submission" date="2018-07" db="EMBL/GenBank/DDBJ databases">
        <title>Mechanisms of high-level aminoglycoside resistance among Gram-negative pathogens in Brazil.</title>
        <authorList>
            <person name="Ballaben A.S."/>
            <person name="Darini A.L.C."/>
            <person name="Doi Y."/>
        </authorList>
    </citation>
    <scope>NUCLEOTIDE SEQUENCE [LARGE SCALE GENOMIC DNA]</scope>
    <source>
        <strain evidence="2 3">B2-305</strain>
    </source>
</reference>
<protein>
    <submittedName>
        <fullName evidence="2">Spermidine/putrescine-binding protein</fullName>
    </submittedName>
</protein>
<dbReference type="Proteomes" id="UP000253594">
    <property type="component" value="Unassembled WGS sequence"/>
</dbReference>
<proteinExistence type="predicted"/>
<name>A0A231J7J3_PSEAI</name>
<organism evidence="2 3">
    <name type="scientific">Pseudomonas aeruginosa</name>
    <dbReference type="NCBI Taxonomy" id="287"/>
    <lineage>
        <taxon>Bacteria</taxon>
        <taxon>Pseudomonadati</taxon>
        <taxon>Pseudomonadota</taxon>
        <taxon>Gammaproteobacteria</taxon>
        <taxon>Pseudomonadales</taxon>
        <taxon>Pseudomonadaceae</taxon>
        <taxon>Pseudomonas</taxon>
    </lineage>
</organism>
<evidence type="ECO:0000313" key="3">
    <source>
        <dbReference type="Proteomes" id="UP000253594"/>
    </source>
</evidence>
<accession>A0A231J7J3</accession>
<sequence>MKPGAGPVCRRAGVLAQGSPTGSSNPGRPAIVPLVVFIHRIASMNQRSHSSLPALPVATGEVGALQPCASLGCVSPPVVASPPPPPPGSAACPPPGVSP</sequence>